<reference evidence="5" key="1">
    <citation type="submission" date="2016-09" db="EMBL/GenBank/DDBJ databases">
        <title>Complete Genome Sequence of Brevibacterium linens SMQ-1335.</title>
        <authorList>
            <person name="de Melo A.G."/>
            <person name="Labrie S.J."/>
            <person name="Dumaresq J."/>
            <person name="Roberts R.J."/>
            <person name="Tremblay D.M."/>
            <person name="Moineau S."/>
        </authorList>
    </citation>
    <scope>NUCLEOTIDE SEQUENCE [LARGE SCALE GENOMIC DNA]</scope>
    <source>
        <strain evidence="5">SMQ-1335</strain>
    </source>
</reference>
<dbReference type="EMBL" id="CP017150">
    <property type="protein sequence ID" value="AOP52364.1"/>
    <property type="molecule type" value="Genomic_DNA"/>
</dbReference>
<evidence type="ECO:0000313" key="5">
    <source>
        <dbReference type="Proteomes" id="UP000094793"/>
    </source>
</evidence>
<dbReference type="GO" id="GO:0003700">
    <property type="term" value="F:DNA-binding transcription factor activity"/>
    <property type="evidence" value="ECO:0007669"/>
    <property type="project" value="TreeGrafter"/>
</dbReference>
<dbReference type="InterPro" id="IPR050109">
    <property type="entry name" value="HTH-type_TetR-like_transc_reg"/>
</dbReference>
<accession>A0A1D7W090</accession>
<dbReference type="Pfam" id="PF00440">
    <property type="entry name" value="TetR_N"/>
    <property type="match status" value="1"/>
</dbReference>
<gene>
    <name evidence="4" type="ORF">BLSMQ_0650</name>
</gene>
<dbReference type="Gene3D" id="1.10.357.10">
    <property type="entry name" value="Tetracycline Repressor, domain 2"/>
    <property type="match status" value="1"/>
</dbReference>
<sequence>MTQDSAEARSREPALTFTRRARRVQIIDVTIELLADHGYSGVSLSQIADRAGVTKPTVLYHFTDKSNLVSSVYRHVLDAVVESVGGAVETAEVEERPAAYVRSLVAHFVRYPSHARVSIEALIHGGERAESSARWKPVADLLAAARKSRGATDEVELRTAALIIGGAIDAVVAEAVEDPKFDAVAASEEIVELIEARYLAG</sequence>
<dbReference type="KEGG" id="blin:BLSMQ_0650"/>
<evidence type="ECO:0000256" key="1">
    <source>
        <dbReference type="ARBA" id="ARBA00023015"/>
    </source>
</evidence>
<dbReference type="GO" id="GO:0000976">
    <property type="term" value="F:transcription cis-regulatory region binding"/>
    <property type="evidence" value="ECO:0007669"/>
    <property type="project" value="TreeGrafter"/>
</dbReference>
<dbReference type="eggNOG" id="COG1309">
    <property type="taxonomic scope" value="Bacteria"/>
</dbReference>
<dbReference type="PRINTS" id="PR00455">
    <property type="entry name" value="HTHTETR"/>
</dbReference>
<dbReference type="InterPro" id="IPR009057">
    <property type="entry name" value="Homeodomain-like_sf"/>
</dbReference>
<keyword evidence="2" id="KW-0238">DNA-binding</keyword>
<dbReference type="InterPro" id="IPR001647">
    <property type="entry name" value="HTH_TetR"/>
</dbReference>
<organism evidence="4 5">
    <name type="scientific">Brevibacterium aurantiacum</name>
    <dbReference type="NCBI Taxonomy" id="273384"/>
    <lineage>
        <taxon>Bacteria</taxon>
        <taxon>Bacillati</taxon>
        <taxon>Actinomycetota</taxon>
        <taxon>Actinomycetes</taxon>
        <taxon>Micrococcales</taxon>
        <taxon>Brevibacteriaceae</taxon>
        <taxon>Brevibacterium</taxon>
    </lineage>
</organism>
<dbReference type="AlphaFoldDB" id="A0A1D7W090"/>
<dbReference type="RefSeq" id="WP_069599472.1">
    <property type="nucleotide sequence ID" value="NZ_CP017150.1"/>
</dbReference>
<keyword evidence="1" id="KW-0805">Transcription regulation</keyword>
<dbReference type="PROSITE" id="PS50977">
    <property type="entry name" value="HTH_TETR_2"/>
    <property type="match status" value="1"/>
</dbReference>
<evidence type="ECO:0000256" key="3">
    <source>
        <dbReference type="ARBA" id="ARBA00023163"/>
    </source>
</evidence>
<evidence type="ECO:0000313" key="4">
    <source>
        <dbReference type="EMBL" id="AOP52364.1"/>
    </source>
</evidence>
<keyword evidence="3" id="KW-0804">Transcription</keyword>
<protein>
    <submittedName>
        <fullName evidence="4">Transcriptional regulator, TetR family</fullName>
    </submittedName>
</protein>
<evidence type="ECO:0000256" key="2">
    <source>
        <dbReference type="ARBA" id="ARBA00023125"/>
    </source>
</evidence>
<proteinExistence type="predicted"/>
<dbReference type="PANTHER" id="PTHR30055:SF234">
    <property type="entry name" value="HTH-TYPE TRANSCRIPTIONAL REGULATOR BETI"/>
    <property type="match status" value="1"/>
</dbReference>
<dbReference type="PATRIC" id="fig|1703.10.peg.672"/>
<dbReference type="PANTHER" id="PTHR30055">
    <property type="entry name" value="HTH-TYPE TRANSCRIPTIONAL REGULATOR RUTR"/>
    <property type="match status" value="1"/>
</dbReference>
<dbReference type="OrthoDB" id="116659at2"/>
<dbReference type="SUPFAM" id="SSF46689">
    <property type="entry name" value="Homeodomain-like"/>
    <property type="match status" value="1"/>
</dbReference>
<name>A0A1D7W090_BREAU</name>
<dbReference type="Proteomes" id="UP000094793">
    <property type="component" value="Chromosome"/>
</dbReference>